<gene>
    <name evidence="2" type="ORF">BOW53_14295</name>
</gene>
<evidence type="ECO:0000256" key="1">
    <source>
        <dbReference type="SAM" id="Phobius"/>
    </source>
</evidence>
<organism evidence="2 3">
    <name type="scientific">Solemya pervernicosa gill symbiont</name>
    <dbReference type="NCBI Taxonomy" id="642797"/>
    <lineage>
        <taxon>Bacteria</taxon>
        <taxon>Pseudomonadati</taxon>
        <taxon>Pseudomonadota</taxon>
        <taxon>Gammaproteobacteria</taxon>
        <taxon>sulfur-oxidizing symbionts</taxon>
    </lineage>
</organism>
<comment type="caution">
    <text evidence="2">The sequence shown here is derived from an EMBL/GenBank/DDBJ whole genome shotgun (WGS) entry which is preliminary data.</text>
</comment>
<evidence type="ECO:0000313" key="3">
    <source>
        <dbReference type="Proteomes" id="UP000191110"/>
    </source>
</evidence>
<dbReference type="AlphaFoldDB" id="A0A1T2L0X0"/>
<keyword evidence="1" id="KW-1133">Transmembrane helix</keyword>
<protein>
    <submittedName>
        <fullName evidence="2">Uncharacterized protein</fullName>
    </submittedName>
</protein>
<accession>A0A1T2L0X0</accession>
<evidence type="ECO:0000313" key="2">
    <source>
        <dbReference type="EMBL" id="OOZ38763.1"/>
    </source>
</evidence>
<sequence length="111" mass="11739">MWCGDEIDMFWLICSYANLICLITIVFTKGECMVKDVILDSNKLLGFKILGKRDSLDAVEFGAKIAKPVTAKTAMGAKIGKAPPAPQLGAKIGKAPSSTTLLGAKIGKAPL</sequence>
<reference evidence="2 3" key="1">
    <citation type="submission" date="2016-11" db="EMBL/GenBank/DDBJ databases">
        <title>Mixed transmission modes and dynamic genome evolution in an obligate animal-bacterial symbiosis.</title>
        <authorList>
            <person name="Russell S.L."/>
            <person name="Corbett-Detig R.B."/>
            <person name="Cavanaugh C.M."/>
        </authorList>
    </citation>
    <scope>NUCLEOTIDE SEQUENCE [LARGE SCALE GENOMIC DNA]</scope>
    <source>
        <strain evidence="2">Sveles-Q1</strain>
    </source>
</reference>
<dbReference type="Proteomes" id="UP000191110">
    <property type="component" value="Unassembled WGS sequence"/>
</dbReference>
<dbReference type="EMBL" id="MPRL01000074">
    <property type="protein sequence ID" value="OOZ38763.1"/>
    <property type="molecule type" value="Genomic_DNA"/>
</dbReference>
<keyword evidence="3" id="KW-1185">Reference proteome</keyword>
<keyword evidence="1" id="KW-0472">Membrane</keyword>
<feature type="transmembrane region" description="Helical" evidence="1">
    <location>
        <begin position="9"/>
        <end position="27"/>
    </location>
</feature>
<keyword evidence="1" id="KW-0812">Transmembrane</keyword>
<name>A0A1T2L0X0_9GAMM</name>
<proteinExistence type="predicted"/>